<feature type="compositionally biased region" description="Polar residues" evidence="1">
    <location>
        <begin position="1"/>
        <end position="10"/>
    </location>
</feature>
<proteinExistence type="predicted"/>
<evidence type="ECO:0000256" key="1">
    <source>
        <dbReference type="SAM" id="MobiDB-lite"/>
    </source>
</evidence>
<organism evidence="2 3">
    <name type="scientific">Protea cynaroides</name>
    <dbReference type="NCBI Taxonomy" id="273540"/>
    <lineage>
        <taxon>Eukaryota</taxon>
        <taxon>Viridiplantae</taxon>
        <taxon>Streptophyta</taxon>
        <taxon>Embryophyta</taxon>
        <taxon>Tracheophyta</taxon>
        <taxon>Spermatophyta</taxon>
        <taxon>Magnoliopsida</taxon>
        <taxon>Proteales</taxon>
        <taxon>Proteaceae</taxon>
        <taxon>Protea</taxon>
    </lineage>
</organism>
<evidence type="ECO:0000313" key="2">
    <source>
        <dbReference type="EMBL" id="KAJ4980656.1"/>
    </source>
</evidence>
<feature type="region of interest" description="Disordered" evidence="1">
    <location>
        <begin position="1"/>
        <end position="28"/>
    </location>
</feature>
<dbReference type="Proteomes" id="UP001141806">
    <property type="component" value="Unassembled WGS sequence"/>
</dbReference>
<protein>
    <submittedName>
        <fullName evidence="2">Uncharacterized protein</fullName>
    </submittedName>
</protein>
<name>A0A9Q0L283_9MAGN</name>
<reference evidence="2" key="1">
    <citation type="journal article" date="2023" name="Plant J.">
        <title>The genome of the king protea, Protea cynaroides.</title>
        <authorList>
            <person name="Chang J."/>
            <person name="Duong T.A."/>
            <person name="Schoeman C."/>
            <person name="Ma X."/>
            <person name="Roodt D."/>
            <person name="Barker N."/>
            <person name="Li Z."/>
            <person name="Van de Peer Y."/>
            <person name="Mizrachi E."/>
        </authorList>
    </citation>
    <scope>NUCLEOTIDE SEQUENCE</scope>
    <source>
        <tissue evidence="2">Young leaves</tissue>
    </source>
</reference>
<comment type="caution">
    <text evidence="2">The sequence shown here is derived from an EMBL/GenBank/DDBJ whole genome shotgun (WGS) entry which is preliminary data.</text>
</comment>
<dbReference type="EMBL" id="JAMYWD010000001">
    <property type="protein sequence ID" value="KAJ4980656.1"/>
    <property type="molecule type" value="Genomic_DNA"/>
</dbReference>
<accession>A0A9Q0L283</accession>
<keyword evidence="3" id="KW-1185">Reference proteome</keyword>
<dbReference type="AlphaFoldDB" id="A0A9Q0L283"/>
<feature type="compositionally biased region" description="Low complexity" evidence="1">
    <location>
        <begin position="11"/>
        <end position="28"/>
    </location>
</feature>
<gene>
    <name evidence="2" type="ORF">NE237_031493</name>
</gene>
<sequence length="154" mass="16721">METLTRLLSSTPTCFPTKPQQTTTPSLPSSKLPLPCFPWFPSNAGSFTSKSSVVACRSTRLYKLPLIETEAQAAQLGSEEGLSPEMIVDQKWRTNTQKGIGRTSTVATSIRSSIIFPLIPHPPTPTMIVMSPVTKMGKRKATFPSSPPAVEDDD</sequence>
<evidence type="ECO:0000313" key="3">
    <source>
        <dbReference type="Proteomes" id="UP001141806"/>
    </source>
</evidence>